<accession>A0AAJ5WZF3</accession>
<evidence type="ECO:0000313" key="3">
    <source>
        <dbReference type="Proteomes" id="UP001220610"/>
    </source>
</evidence>
<dbReference type="AlphaFoldDB" id="A0AAJ5WZF3"/>
<organism evidence="2 3">
    <name type="scientific">Candidatus Pseudobacter hemicellulosilyticus</name>
    <dbReference type="NCBI Taxonomy" id="3121375"/>
    <lineage>
        <taxon>Bacteria</taxon>
        <taxon>Pseudomonadati</taxon>
        <taxon>Bacteroidota</taxon>
        <taxon>Chitinophagia</taxon>
        <taxon>Chitinophagales</taxon>
        <taxon>Chitinophagaceae</taxon>
        <taxon>Pseudobacter</taxon>
    </lineage>
</organism>
<name>A0AAJ5WZF3_9BACT</name>
<sequence length="74" mass="8416">MNKRWLFQGIPLILIIGLIVAGFYLTRKNEQCNKQNNGLLLQNDSILSVNIMLKKEVARMQTAIDSLQSLSVKK</sequence>
<keyword evidence="1" id="KW-0812">Transmembrane</keyword>
<dbReference type="Proteomes" id="UP001220610">
    <property type="component" value="Chromosome"/>
</dbReference>
<reference evidence="2" key="1">
    <citation type="submission" date="2023-03" db="EMBL/GenBank/DDBJ databases">
        <title>Andean soil-derived lignocellulolytic bacterial consortium as a source of novel taxa and putative plastic-active enzymes.</title>
        <authorList>
            <person name="Diaz-Garcia L."/>
            <person name="Chuvochina M."/>
            <person name="Feuerriegel G."/>
            <person name="Bunk B."/>
            <person name="Sproer C."/>
            <person name="Streit W.R."/>
            <person name="Rodriguez L.M."/>
            <person name="Overmann J."/>
            <person name="Jimenez D.J."/>
        </authorList>
    </citation>
    <scope>NUCLEOTIDE SEQUENCE</scope>
    <source>
        <strain evidence="2">MAG 7</strain>
    </source>
</reference>
<feature type="transmembrane region" description="Helical" evidence="1">
    <location>
        <begin position="6"/>
        <end position="25"/>
    </location>
</feature>
<evidence type="ECO:0000313" key="2">
    <source>
        <dbReference type="EMBL" id="WEK37230.1"/>
    </source>
</evidence>
<proteinExistence type="predicted"/>
<dbReference type="EMBL" id="CP119311">
    <property type="protein sequence ID" value="WEK37230.1"/>
    <property type="molecule type" value="Genomic_DNA"/>
</dbReference>
<keyword evidence="1" id="KW-0472">Membrane</keyword>
<keyword evidence="1" id="KW-1133">Transmembrane helix</keyword>
<protein>
    <submittedName>
        <fullName evidence="2">Uncharacterized protein</fullName>
    </submittedName>
</protein>
<gene>
    <name evidence="2" type="ORF">P0Y53_06935</name>
</gene>
<evidence type="ECO:0000256" key="1">
    <source>
        <dbReference type="SAM" id="Phobius"/>
    </source>
</evidence>